<dbReference type="KEGG" id="kmr:108246810"/>
<dbReference type="GO" id="GO:0005882">
    <property type="term" value="C:intermediate filament"/>
    <property type="evidence" value="ECO:0007669"/>
    <property type="project" value="UniProtKB-KW"/>
</dbReference>
<evidence type="ECO:0000313" key="7">
    <source>
        <dbReference type="Proteomes" id="UP000264800"/>
    </source>
</evidence>
<reference evidence="6" key="2">
    <citation type="submission" date="2025-09" db="UniProtKB">
        <authorList>
            <consortium name="Ensembl"/>
        </authorList>
    </citation>
    <scope>IDENTIFICATION</scope>
</reference>
<keyword evidence="1" id="KW-0403">Intermediate filament</keyword>
<evidence type="ECO:0000256" key="3">
    <source>
        <dbReference type="SAM" id="Coils"/>
    </source>
</evidence>
<accession>A0A3Q2ZND4</accession>
<dbReference type="GO" id="GO:0030018">
    <property type="term" value="C:Z disc"/>
    <property type="evidence" value="ECO:0007669"/>
    <property type="project" value="TreeGrafter"/>
</dbReference>
<dbReference type="Gene3D" id="1.20.5.170">
    <property type="match status" value="1"/>
</dbReference>
<evidence type="ECO:0000256" key="2">
    <source>
        <dbReference type="ARBA" id="ARBA00023054"/>
    </source>
</evidence>
<keyword evidence="7" id="KW-1185">Reference proteome</keyword>
<dbReference type="Gene3D" id="1.20.5.500">
    <property type="entry name" value="Single helix bin"/>
    <property type="match status" value="1"/>
</dbReference>
<dbReference type="RefSeq" id="XP_017290021.1">
    <property type="nucleotide sequence ID" value="XM_017434532.3"/>
</dbReference>
<organism evidence="6 7">
    <name type="scientific">Kryptolebias marmoratus</name>
    <name type="common">Mangrove killifish</name>
    <name type="synonym">Rivulus marmoratus</name>
    <dbReference type="NCBI Taxonomy" id="37003"/>
    <lineage>
        <taxon>Eukaryota</taxon>
        <taxon>Metazoa</taxon>
        <taxon>Chordata</taxon>
        <taxon>Craniata</taxon>
        <taxon>Vertebrata</taxon>
        <taxon>Euteleostomi</taxon>
        <taxon>Actinopterygii</taxon>
        <taxon>Neopterygii</taxon>
        <taxon>Teleostei</taxon>
        <taxon>Neoteleostei</taxon>
        <taxon>Acanthomorphata</taxon>
        <taxon>Ovalentaria</taxon>
        <taxon>Atherinomorphae</taxon>
        <taxon>Cyprinodontiformes</taxon>
        <taxon>Rivulidae</taxon>
        <taxon>Kryptolebias</taxon>
    </lineage>
</organism>
<dbReference type="InterPro" id="IPR039008">
    <property type="entry name" value="IF_rod_dom"/>
</dbReference>
<evidence type="ECO:0000256" key="1">
    <source>
        <dbReference type="ARBA" id="ARBA00022754"/>
    </source>
</evidence>
<reference evidence="6" key="1">
    <citation type="submission" date="2025-08" db="UniProtKB">
        <authorList>
            <consortium name="Ensembl"/>
        </authorList>
    </citation>
    <scope>IDENTIFICATION</scope>
</reference>
<name>A0A3Q2ZND4_KRYMA</name>
<feature type="domain" description="IF rod" evidence="5">
    <location>
        <begin position="37"/>
        <end position="323"/>
    </location>
</feature>
<feature type="coiled-coil region" evidence="3">
    <location>
        <begin position="27"/>
        <end position="172"/>
    </location>
</feature>
<dbReference type="Proteomes" id="UP000264800">
    <property type="component" value="Unplaced"/>
</dbReference>
<dbReference type="PANTHER" id="PTHR45652:SF2">
    <property type="entry name" value="DESMIN"/>
    <property type="match status" value="1"/>
</dbReference>
<dbReference type="GO" id="GO:0042383">
    <property type="term" value="C:sarcolemma"/>
    <property type="evidence" value="ECO:0007669"/>
    <property type="project" value="TreeGrafter"/>
</dbReference>
<dbReference type="Gene3D" id="1.20.5.1160">
    <property type="entry name" value="Vasodilator-stimulated phosphoprotein"/>
    <property type="match status" value="1"/>
</dbReference>
<sequence length="494" mass="55781">MPEHQDLSASNAAMGDASGFILIDPINEEFLNKRSNEKAELQQLNSRFASYIEKIRSLKQQNQELIVEVESMRSFTSTSITEMRTEEMNKLTHEKETLTSEISSVKVERDKLQTRLEQEIRLKEEAEKTCDDLRKELEAEKQKLKKETEELQKKIEFEKKVHKQEVSELKEKVRETQTPGSDETDMSKSELQVVLEGIRENYERIAAENINKAETLYKDQIKELNKTVSENGEELTEAQQKIKELNGQISILTSENSSLKSTTKEMEDRHKTERSKLESNIIQIKGEMANQLFKYQKLLSVKMALDVEINFYKMLLEEEELRIGMSTPDNSTVKNPPAGPTANTSPGNNQPEQPDDPSDGQEPETENPSGNNDEPNAAPTDPDLSREQSEMTLPPSDDQSVNVDISIQKTTMKERLIETSIIGDLDSIPSNQDLSKGEQSEMTLPPSDGQKTLKEDKTIGPPKAEAQPTSNNPGSGLKHPKKSSLKFPGLFKKS</sequence>
<feature type="compositionally biased region" description="Polar residues" evidence="4">
    <location>
        <begin position="397"/>
        <end position="406"/>
    </location>
</feature>
<dbReference type="OrthoDB" id="2441647at2759"/>
<evidence type="ECO:0000313" key="6">
    <source>
        <dbReference type="Ensembl" id="ENSKMAP00000005181.1"/>
    </source>
</evidence>
<protein>
    <submittedName>
        <fullName evidence="6">Desmin-like</fullName>
    </submittedName>
</protein>
<dbReference type="GeneID" id="108246810"/>
<dbReference type="GO" id="GO:0005200">
    <property type="term" value="F:structural constituent of cytoskeleton"/>
    <property type="evidence" value="ECO:0007669"/>
    <property type="project" value="TreeGrafter"/>
</dbReference>
<dbReference type="GeneTree" id="ENSGT00940000155522"/>
<evidence type="ECO:0000259" key="5">
    <source>
        <dbReference type="PROSITE" id="PS51842"/>
    </source>
</evidence>
<dbReference type="Ensembl" id="ENSKMAT00000005271.1">
    <property type="protein sequence ID" value="ENSKMAP00000005181.1"/>
    <property type="gene ID" value="ENSKMAG00000003942.1"/>
</dbReference>
<evidence type="ECO:0000256" key="4">
    <source>
        <dbReference type="SAM" id="MobiDB-lite"/>
    </source>
</evidence>
<dbReference type="OMA" id="EQCENTA"/>
<feature type="region of interest" description="Disordered" evidence="4">
    <location>
        <begin position="326"/>
        <end position="406"/>
    </location>
</feature>
<dbReference type="GO" id="GO:0045109">
    <property type="term" value="P:intermediate filament organization"/>
    <property type="evidence" value="ECO:0007669"/>
    <property type="project" value="TreeGrafter"/>
</dbReference>
<dbReference type="PROSITE" id="PS51842">
    <property type="entry name" value="IF_ROD_2"/>
    <property type="match status" value="1"/>
</dbReference>
<dbReference type="SUPFAM" id="SSF64593">
    <property type="entry name" value="Intermediate filament protein, coiled coil region"/>
    <property type="match status" value="2"/>
</dbReference>
<dbReference type="SMART" id="SM01391">
    <property type="entry name" value="Filament"/>
    <property type="match status" value="1"/>
</dbReference>
<keyword evidence="2 3" id="KW-0175">Coiled coil</keyword>
<dbReference type="InterPro" id="IPR050405">
    <property type="entry name" value="Intermediate_filament"/>
</dbReference>
<dbReference type="AlphaFoldDB" id="A0A3Q2ZND4"/>
<dbReference type="STRING" id="37003.ENSKMAP00000005181"/>
<proteinExistence type="predicted"/>
<feature type="compositionally biased region" description="Polar residues" evidence="4">
    <location>
        <begin position="341"/>
        <end position="352"/>
    </location>
</feature>
<feature type="region of interest" description="Disordered" evidence="4">
    <location>
        <begin position="419"/>
        <end position="494"/>
    </location>
</feature>
<feature type="compositionally biased region" description="Acidic residues" evidence="4">
    <location>
        <begin position="353"/>
        <end position="365"/>
    </location>
</feature>
<dbReference type="PANTHER" id="PTHR45652">
    <property type="entry name" value="GLIAL FIBRILLARY ACIDIC PROTEIN"/>
    <property type="match status" value="1"/>
</dbReference>
<feature type="coiled-coil region" evidence="3">
    <location>
        <begin position="221"/>
        <end position="262"/>
    </location>
</feature>
<dbReference type="GO" id="GO:0060538">
    <property type="term" value="P:skeletal muscle organ development"/>
    <property type="evidence" value="ECO:0007669"/>
    <property type="project" value="TreeGrafter"/>
</dbReference>
<dbReference type="GO" id="GO:0005911">
    <property type="term" value="C:cell-cell junction"/>
    <property type="evidence" value="ECO:0007669"/>
    <property type="project" value="TreeGrafter"/>
</dbReference>
<dbReference type="Pfam" id="PF00038">
    <property type="entry name" value="Filament"/>
    <property type="match status" value="1"/>
</dbReference>